<evidence type="ECO:0000256" key="9">
    <source>
        <dbReference type="RuleBase" id="RU003322"/>
    </source>
</evidence>
<dbReference type="NCBIfam" id="TIGR02350">
    <property type="entry name" value="prok_dnaK"/>
    <property type="match status" value="1"/>
</dbReference>
<evidence type="ECO:0000256" key="2">
    <source>
        <dbReference type="ARBA" id="ARBA00014415"/>
    </source>
</evidence>
<dbReference type="InterPro" id="IPR018181">
    <property type="entry name" value="Heat_shock_70_CS"/>
</dbReference>
<comment type="induction">
    <text evidence="8">By stress conditions e.g. heat shock.</text>
</comment>
<evidence type="ECO:0000256" key="7">
    <source>
        <dbReference type="ARBA" id="ARBA00023186"/>
    </source>
</evidence>
<dbReference type="GO" id="GO:0140662">
    <property type="term" value="F:ATP-dependent protein folding chaperone"/>
    <property type="evidence" value="ECO:0007669"/>
    <property type="project" value="InterPro"/>
</dbReference>
<dbReference type="PRINTS" id="PR00301">
    <property type="entry name" value="HEATSHOCK70"/>
</dbReference>
<dbReference type="Gene3D" id="3.30.420.40">
    <property type="match status" value="2"/>
</dbReference>
<feature type="compositionally biased region" description="Basic and acidic residues" evidence="11">
    <location>
        <begin position="611"/>
        <end position="621"/>
    </location>
</feature>
<dbReference type="EMBL" id="CP015164">
    <property type="protein sequence ID" value="AOW47230.1"/>
    <property type="molecule type" value="Genomic_DNA"/>
</dbReference>
<keyword evidence="3 8" id="KW-0597">Phosphoprotein</keyword>
<dbReference type="GO" id="GO:0005524">
    <property type="term" value="F:ATP binding"/>
    <property type="evidence" value="ECO:0007669"/>
    <property type="project" value="UniProtKB-UniRule"/>
</dbReference>
<comment type="similarity">
    <text evidence="1 8 9">Belongs to the heat shock protein 70 family.</text>
</comment>
<dbReference type="InterPro" id="IPR029048">
    <property type="entry name" value="HSP70_C_sf"/>
</dbReference>
<dbReference type="InterPro" id="IPR012725">
    <property type="entry name" value="Chaperone_DnaK"/>
</dbReference>
<feature type="coiled-coil region" evidence="10">
    <location>
        <begin position="247"/>
        <end position="274"/>
    </location>
</feature>
<dbReference type="Proteomes" id="UP000175973">
    <property type="component" value="Chromosome"/>
</dbReference>
<keyword evidence="6 8" id="KW-0346">Stress response</keyword>
<dbReference type="NCBIfam" id="NF003520">
    <property type="entry name" value="PRK05183.1"/>
    <property type="match status" value="1"/>
</dbReference>
<dbReference type="Pfam" id="PF00012">
    <property type="entry name" value="HSP70"/>
    <property type="match status" value="1"/>
</dbReference>
<dbReference type="PROSITE" id="PS00297">
    <property type="entry name" value="HSP70_1"/>
    <property type="match status" value="1"/>
</dbReference>
<reference evidence="13" key="1">
    <citation type="submission" date="2016-04" db="EMBL/GenBank/DDBJ databases">
        <authorList>
            <person name="Jeon C.O."/>
            <person name="Cho G.Y."/>
            <person name="Jeong H.I."/>
            <person name="Kim K.H."/>
        </authorList>
    </citation>
    <scope>NUCLEOTIDE SEQUENCE [LARGE SCALE GENOMIC DNA]</scope>
    <source>
        <strain evidence="13">LMG 1590</strain>
    </source>
</reference>
<dbReference type="Gene3D" id="1.20.1270.10">
    <property type="match status" value="1"/>
</dbReference>
<dbReference type="Gene3D" id="3.90.640.10">
    <property type="entry name" value="Actin, Chain A, domain 4"/>
    <property type="match status" value="1"/>
</dbReference>
<dbReference type="PROSITE" id="PS01036">
    <property type="entry name" value="HSP70_3"/>
    <property type="match status" value="1"/>
</dbReference>
<keyword evidence="4 8" id="KW-0547">Nucleotide-binding</keyword>
<feature type="coiled-coil region" evidence="10">
    <location>
        <begin position="511"/>
        <end position="577"/>
    </location>
</feature>
<feature type="compositionally biased region" description="Low complexity" evidence="11">
    <location>
        <begin position="598"/>
        <end position="610"/>
    </location>
</feature>
<evidence type="ECO:0000256" key="3">
    <source>
        <dbReference type="ARBA" id="ARBA00022553"/>
    </source>
</evidence>
<dbReference type="InterPro" id="IPR029047">
    <property type="entry name" value="HSP70_peptide-bd_sf"/>
</dbReference>
<dbReference type="KEGG" id="aasc:A4S02_11135"/>
<keyword evidence="5 8" id="KW-0067">ATP-binding</keyword>
<evidence type="ECO:0000256" key="8">
    <source>
        <dbReference type="HAMAP-Rule" id="MF_00332"/>
    </source>
</evidence>
<evidence type="ECO:0000256" key="10">
    <source>
        <dbReference type="SAM" id="Coils"/>
    </source>
</evidence>
<dbReference type="FunFam" id="2.60.34.10:FF:000014">
    <property type="entry name" value="Chaperone protein DnaK HSP70"/>
    <property type="match status" value="1"/>
</dbReference>
<dbReference type="HAMAP" id="MF_00332">
    <property type="entry name" value="DnaK"/>
    <property type="match status" value="1"/>
</dbReference>
<dbReference type="AlphaFoldDB" id="A0A1D8QY15"/>
<proteinExistence type="evidence at transcript level"/>
<dbReference type="CDD" id="cd11733">
    <property type="entry name" value="ASKHA_NBD_HSP70_HSPA9"/>
    <property type="match status" value="1"/>
</dbReference>
<dbReference type="Gene3D" id="2.60.34.10">
    <property type="entry name" value="Substrate Binding Domain Of DNAk, Chain A, domain 1"/>
    <property type="match status" value="1"/>
</dbReference>
<keyword evidence="7 8" id="KW-0143">Chaperone</keyword>
<dbReference type="PROSITE" id="PS00329">
    <property type="entry name" value="HSP70_2"/>
    <property type="match status" value="1"/>
</dbReference>
<evidence type="ECO:0000256" key="5">
    <source>
        <dbReference type="ARBA" id="ARBA00022840"/>
    </source>
</evidence>
<organism evidence="12 13">
    <name type="scientific">Acetobacter ascendens</name>
    <dbReference type="NCBI Taxonomy" id="481146"/>
    <lineage>
        <taxon>Bacteria</taxon>
        <taxon>Pseudomonadati</taxon>
        <taxon>Pseudomonadota</taxon>
        <taxon>Alphaproteobacteria</taxon>
        <taxon>Acetobacterales</taxon>
        <taxon>Acetobacteraceae</taxon>
        <taxon>Acetobacter</taxon>
    </lineage>
</organism>
<dbReference type="GO" id="GO:0051082">
    <property type="term" value="F:unfolded protein binding"/>
    <property type="evidence" value="ECO:0007669"/>
    <property type="project" value="InterPro"/>
</dbReference>
<evidence type="ECO:0000313" key="12">
    <source>
        <dbReference type="EMBL" id="AOW47230.1"/>
    </source>
</evidence>
<dbReference type="InterPro" id="IPR043129">
    <property type="entry name" value="ATPase_NBD"/>
</dbReference>
<dbReference type="NCBIfam" id="NF001413">
    <property type="entry name" value="PRK00290.1"/>
    <property type="match status" value="1"/>
</dbReference>
<dbReference type="SUPFAM" id="SSF100920">
    <property type="entry name" value="Heat shock protein 70kD (HSP70), peptide-binding domain"/>
    <property type="match status" value="1"/>
</dbReference>
<keyword evidence="10" id="KW-0175">Coiled coil</keyword>
<dbReference type="InterPro" id="IPR013126">
    <property type="entry name" value="Hsp_70_fam"/>
</dbReference>
<evidence type="ECO:0000256" key="4">
    <source>
        <dbReference type="ARBA" id="ARBA00022741"/>
    </source>
</evidence>
<evidence type="ECO:0000256" key="1">
    <source>
        <dbReference type="ARBA" id="ARBA00007381"/>
    </source>
</evidence>
<comment type="function">
    <text evidence="8">Acts as a chaperone.</text>
</comment>
<evidence type="ECO:0000313" key="13">
    <source>
        <dbReference type="Proteomes" id="UP000175973"/>
    </source>
</evidence>
<dbReference type="SUPFAM" id="SSF53067">
    <property type="entry name" value="Actin-like ATPase domain"/>
    <property type="match status" value="2"/>
</dbReference>
<gene>
    <name evidence="8" type="primary">dnaK</name>
    <name evidence="12" type="ORF">A4S02_11135</name>
</gene>
<keyword evidence="13" id="KW-1185">Reference proteome</keyword>
<dbReference type="FunFam" id="3.30.420.40:FF:000004">
    <property type="entry name" value="Molecular chaperone DnaK"/>
    <property type="match status" value="1"/>
</dbReference>
<accession>A0A1D8QY15</accession>
<dbReference type="FunFam" id="3.90.640.10:FF:000003">
    <property type="entry name" value="Molecular chaperone DnaK"/>
    <property type="match status" value="1"/>
</dbReference>
<feature type="region of interest" description="Disordered" evidence="11">
    <location>
        <begin position="598"/>
        <end position="634"/>
    </location>
</feature>
<dbReference type="RefSeq" id="WP_070323816.1">
    <property type="nucleotide sequence ID" value="NZ_CP015164.1"/>
</dbReference>
<name>A0A1D8QY15_9PROT</name>
<feature type="modified residue" description="Phosphothreonine; by autocatalysis" evidence="8">
    <location>
        <position position="198"/>
    </location>
</feature>
<protein>
    <recommendedName>
        <fullName evidence="2 8">Chaperone protein DnaK</fullName>
    </recommendedName>
    <alternativeName>
        <fullName evidence="8">HSP70</fullName>
    </alternativeName>
    <alternativeName>
        <fullName evidence="8">Heat shock 70 kDa protein</fullName>
    </alternativeName>
    <alternativeName>
        <fullName evidence="8">Heat shock protein 70</fullName>
    </alternativeName>
</protein>
<evidence type="ECO:0000256" key="6">
    <source>
        <dbReference type="ARBA" id="ARBA00023016"/>
    </source>
</evidence>
<dbReference type="FunFam" id="1.20.1270.10:FF:000001">
    <property type="entry name" value="Molecular chaperone DnaK"/>
    <property type="match status" value="1"/>
</dbReference>
<evidence type="ECO:0000256" key="11">
    <source>
        <dbReference type="SAM" id="MobiDB-lite"/>
    </source>
</evidence>
<dbReference type="PANTHER" id="PTHR19375">
    <property type="entry name" value="HEAT SHOCK PROTEIN 70KDA"/>
    <property type="match status" value="1"/>
</dbReference>
<sequence length="634" mass="67509">MSKVIGIDLGTTNSCVAVREGNETKVIENSEGARTTPSMVAFTEGGEMLVGQAAKRQAVTNPANTFYAVKRLIGRRFDDPTVQKDKEMVPYAIVQGENGDAWVEARGKKYAPSQISAFVLGKMKETAESYLGEKVSQAVITVPAYFNDAQRQATKDAGKIAGLEVLRIINEPTAAALAYGLEKKSGGTVAVYDLGGGTFDVSVLEISDGVIEVKSTNGDTFLGGEDFDNRIIGYLADEFKREQGIDLRSDKLALQRLKEAAEKAKIELSSSKETEINLPFITADASGPKHLVLKLTRAKLESLVDDLVQRTLEPCKAALKDAGLSASQIDEVILIGGMTRMPKVIETVKGFFGKDPARNVNPDEVVAIGAAIQGAVLKGDVKDVLLLDVTPLSLGIETLGGVFTRLIDRNTTIPTKKSQVFSTAEDNQNAVTIKVYQGEREMAADNKLLGNFDLTGIPAAPRGVPQIEVTFDIDANGIVSVSAKDKATGKEQQIKIQASGGLSDTDIDKMVKDAEANAEADKAKREQVELRNNAEALVHQTEKSLTEAGDKVPAAEKSEAESAIAAVKAAMEGADAEALKSATERLTQAAMKVGEAAYKAGQAGEAAPEAEAAKPDEKEIVDADFEDVNDSKKS</sequence>